<accession>A0A2P2JP70</accession>
<dbReference type="EMBL" id="GGEC01014784">
    <property type="protein sequence ID" value="MBW95267.1"/>
    <property type="molecule type" value="Transcribed_RNA"/>
</dbReference>
<sequence length="16" mass="1775">MFLLSCLLCFLPASNC</sequence>
<evidence type="ECO:0000313" key="1">
    <source>
        <dbReference type="EMBL" id="MBW95267.1"/>
    </source>
</evidence>
<name>A0A2P2JP70_RHIMU</name>
<proteinExistence type="predicted"/>
<organism evidence="1">
    <name type="scientific">Rhizophora mucronata</name>
    <name type="common">Asiatic mangrove</name>
    <dbReference type="NCBI Taxonomy" id="61149"/>
    <lineage>
        <taxon>Eukaryota</taxon>
        <taxon>Viridiplantae</taxon>
        <taxon>Streptophyta</taxon>
        <taxon>Embryophyta</taxon>
        <taxon>Tracheophyta</taxon>
        <taxon>Spermatophyta</taxon>
        <taxon>Magnoliopsida</taxon>
        <taxon>eudicotyledons</taxon>
        <taxon>Gunneridae</taxon>
        <taxon>Pentapetalae</taxon>
        <taxon>rosids</taxon>
        <taxon>fabids</taxon>
        <taxon>Malpighiales</taxon>
        <taxon>Rhizophoraceae</taxon>
        <taxon>Rhizophora</taxon>
    </lineage>
</organism>
<reference evidence="1" key="1">
    <citation type="submission" date="2018-02" db="EMBL/GenBank/DDBJ databases">
        <title>Rhizophora mucronata_Transcriptome.</title>
        <authorList>
            <person name="Meera S.P."/>
            <person name="Sreeshan A."/>
            <person name="Augustine A."/>
        </authorList>
    </citation>
    <scope>NUCLEOTIDE SEQUENCE</scope>
    <source>
        <tissue evidence="1">Leaf</tissue>
    </source>
</reference>
<protein>
    <submittedName>
        <fullName evidence="1">Uncharacterized protein</fullName>
    </submittedName>
</protein>
<dbReference type="AlphaFoldDB" id="A0A2P2JP70"/>